<dbReference type="Proteomes" id="UP000054926">
    <property type="component" value="Unassembled WGS sequence"/>
</dbReference>
<organism evidence="1 2">
    <name type="scientific">Legionella steelei</name>
    <dbReference type="NCBI Taxonomy" id="947033"/>
    <lineage>
        <taxon>Bacteria</taxon>
        <taxon>Pseudomonadati</taxon>
        <taxon>Pseudomonadota</taxon>
        <taxon>Gammaproteobacteria</taxon>
        <taxon>Legionellales</taxon>
        <taxon>Legionellaceae</taxon>
        <taxon>Legionella</taxon>
    </lineage>
</organism>
<dbReference type="AlphaFoldDB" id="A0A0W0ZHA7"/>
<dbReference type="PATRIC" id="fig|947033.5.peg.1591"/>
<protein>
    <submittedName>
        <fullName evidence="1">Dot/Icm T4SS effector</fullName>
    </submittedName>
</protein>
<comment type="caution">
    <text evidence="1">The sequence shown here is derived from an EMBL/GenBank/DDBJ whole genome shotgun (WGS) entry which is preliminary data.</text>
</comment>
<keyword evidence="2" id="KW-1185">Reference proteome</keyword>
<dbReference type="STRING" id="947033.Lste_1498"/>
<evidence type="ECO:0000313" key="2">
    <source>
        <dbReference type="Proteomes" id="UP000054926"/>
    </source>
</evidence>
<gene>
    <name evidence="1" type="ORF">Lste_1498</name>
</gene>
<dbReference type="OrthoDB" id="5635787at2"/>
<reference evidence="1 2" key="1">
    <citation type="submission" date="2015-11" db="EMBL/GenBank/DDBJ databases">
        <title>Genomic analysis of 38 Legionella species identifies large and diverse effector repertoires.</title>
        <authorList>
            <person name="Burstein D."/>
            <person name="Amaro F."/>
            <person name="Zusman T."/>
            <person name="Lifshitz Z."/>
            <person name="Cohen O."/>
            <person name="Gilbert J.A."/>
            <person name="Pupko T."/>
            <person name="Shuman H.A."/>
            <person name="Segal G."/>
        </authorList>
    </citation>
    <scope>NUCLEOTIDE SEQUENCE [LARGE SCALE GENOMIC DNA]</scope>
    <source>
        <strain evidence="1 2">IMVS3376</strain>
    </source>
</reference>
<evidence type="ECO:0000313" key="1">
    <source>
        <dbReference type="EMBL" id="KTD68340.1"/>
    </source>
</evidence>
<sequence length="487" mass="56225">MTPLFPKKGQPITIKQGKTGDCFLLSSLDCIFNNETDGVDAVRTKFKQTEAGITLHIKRTDDSMKLHSEKMSGKYTCIYDPVTDEDVIFIDNKKLKEIDESKIGVSSNSLAVKILERISAYFYQIDWEGESIRAHNIHNKFHNNPAVTHRDTEFLGKLLGIYVTGFRDPDKLVKLKTINPNVPIFIGMDFGRIDEFGKRHGRHALRVEKIIPLQQGDFEVTLINPWNNQKQSTYLLSDLRQRRCHFAVFDMSRHKKTLSELLLLCKRAIGQYIINNKQLASLLCTMKECGLLNQDVEKHPISSCVELYKKIPDLIANYERLPYSKRYNMLMCIAHSKGSVRLFNKLICESSEIGVLAAVQPSGRRYHSVKKLFADKSELLTAPCEQQRYNELLKTLKENYEQKPPLTTALENVEKRKGIYTKMDLKRINQRLERLIFFMHCHTSARGRYNSGYSINQQPLFWANSAEKLNALFHNQERELIPGLRCF</sequence>
<accession>A0A0W0ZHA7</accession>
<name>A0A0W0ZHA7_9GAMM</name>
<dbReference type="RefSeq" id="WP_058510446.1">
    <property type="nucleotide sequence ID" value="NZ_LNYY01000019.1"/>
</dbReference>
<dbReference type="EMBL" id="LNYY01000019">
    <property type="protein sequence ID" value="KTD68340.1"/>
    <property type="molecule type" value="Genomic_DNA"/>
</dbReference>
<proteinExistence type="predicted"/>